<name>A0ABX5ZSX8_STRTE</name>
<accession>A0ABX5ZSX8</accession>
<evidence type="ECO:0000259" key="1">
    <source>
        <dbReference type="Pfam" id="PF01636"/>
    </source>
</evidence>
<dbReference type="RefSeq" id="WP_150155054.1">
    <property type="nucleotide sequence ID" value="NZ_CP043959.1"/>
</dbReference>
<dbReference type="Proteomes" id="UP000324308">
    <property type="component" value="Chromosome"/>
</dbReference>
<proteinExistence type="predicted"/>
<dbReference type="InterPro" id="IPR051678">
    <property type="entry name" value="AGP_Transferase"/>
</dbReference>
<dbReference type="InterPro" id="IPR011009">
    <property type="entry name" value="Kinase-like_dom_sf"/>
</dbReference>
<dbReference type="Gene3D" id="3.90.1200.10">
    <property type="match status" value="1"/>
</dbReference>
<dbReference type="PANTHER" id="PTHR21310">
    <property type="entry name" value="AMINOGLYCOSIDE PHOSPHOTRANSFERASE-RELATED-RELATED"/>
    <property type="match status" value="1"/>
</dbReference>
<feature type="domain" description="Aminoglycoside phosphotransferase" evidence="1">
    <location>
        <begin position="25"/>
        <end position="278"/>
    </location>
</feature>
<gene>
    <name evidence="2" type="ORF">F3L20_16585</name>
</gene>
<dbReference type="EMBL" id="CP043959">
    <property type="protein sequence ID" value="QER87297.1"/>
    <property type="molecule type" value="Genomic_DNA"/>
</dbReference>
<organism evidence="2 3">
    <name type="scientific">Streptomyces tendae</name>
    <dbReference type="NCBI Taxonomy" id="1932"/>
    <lineage>
        <taxon>Bacteria</taxon>
        <taxon>Bacillati</taxon>
        <taxon>Actinomycetota</taxon>
        <taxon>Actinomycetes</taxon>
        <taxon>Kitasatosporales</taxon>
        <taxon>Streptomycetaceae</taxon>
        <taxon>Streptomyces</taxon>
    </lineage>
</organism>
<dbReference type="Pfam" id="PF01636">
    <property type="entry name" value="APH"/>
    <property type="match status" value="1"/>
</dbReference>
<sequence length="332" mass="35714">MGDSQDRARRVLARAGLPSDAPAGVRPLAGGTYNTVEEITLRDGTRYVLKVPPPPTAPGLRHERRLLVAEAAFYEGAAQARVPAPRVVSLAADDAVPHLLMTACPGVPWPEAEPTPAERTVLRTELGRRTARLHRVTGTAYGYPSGALGPLAPDWRTAFTAMTDAVLADARDHRPWLPRPVDEVAAVLRAAAPALDEVTVPVLVHFDLWPGNILVDRPADGPARIGGLIDGERMFWGDPLADLASLALLDDIRRDEAFLAGYAREGGRLVLDDGARLRLAQYRAYLDLIMLTETVPRAVGAEAAGRVRERVGPHLEAVLDEIAALTTAKFTA</sequence>
<dbReference type="PANTHER" id="PTHR21310:SF15">
    <property type="entry name" value="AMINOGLYCOSIDE PHOSPHOTRANSFERASE DOMAIN-CONTAINING PROTEIN"/>
    <property type="match status" value="1"/>
</dbReference>
<keyword evidence="3" id="KW-1185">Reference proteome</keyword>
<protein>
    <submittedName>
        <fullName evidence="2">Aminoglycoside phosphotransferase family protein</fullName>
    </submittedName>
</protein>
<reference evidence="2 3" key="1">
    <citation type="submission" date="2019-09" db="EMBL/GenBank/DDBJ databases">
        <title>Draft genome sequence of the Ebosin-producing strain Streptomyces sp. 139.</title>
        <authorList>
            <person name="Ai L."/>
            <person name="Geng M."/>
            <person name="Ma M."/>
            <person name="Bai L."/>
        </authorList>
    </citation>
    <scope>NUCLEOTIDE SEQUENCE [LARGE SCALE GENOMIC DNA]</scope>
    <source>
        <strain evidence="2 3">139</strain>
    </source>
</reference>
<dbReference type="InterPro" id="IPR002575">
    <property type="entry name" value="Aminoglycoside_PTrfase"/>
</dbReference>
<evidence type="ECO:0000313" key="3">
    <source>
        <dbReference type="Proteomes" id="UP000324308"/>
    </source>
</evidence>
<dbReference type="SUPFAM" id="SSF56112">
    <property type="entry name" value="Protein kinase-like (PK-like)"/>
    <property type="match status" value="1"/>
</dbReference>
<evidence type="ECO:0000313" key="2">
    <source>
        <dbReference type="EMBL" id="QER87297.1"/>
    </source>
</evidence>